<feature type="transmembrane region" description="Helical" evidence="6">
    <location>
        <begin position="26"/>
        <end position="53"/>
    </location>
</feature>
<keyword evidence="5 6" id="KW-0472">Membrane</keyword>
<keyword evidence="9" id="KW-1185">Reference proteome</keyword>
<dbReference type="RefSeq" id="WP_101395005.1">
    <property type="nucleotide sequence ID" value="NZ_PJNE01000001.1"/>
</dbReference>
<comment type="subcellular location">
    <subcellularLocation>
        <location evidence="1">Membrane</location>
        <topology evidence="1">Multi-pass membrane protein</topology>
    </subcellularLocation>
</comment>
<dbReference type="Pfam" id="PF02683">
    <property type="entry name" value="DsbD_TM"/>
    <property type="match status" value="1"/>
</dbReference>
<dbReference type="PANTHER" id="PTHR31272:SF4">
    <property type="entry name" value="CYTOCHROME C-TYPE BIOGENESIS PROTEIN HI_1454-RELATED"/>
    <property type="match status" value="1"/>
</dbReference>
<feature type="transmembrane region" description="Helical" evidence="6">
    <location>
        <begin position="104"/>
        <end position="123"/>
    </location>
</feature>
<dbReference type="GO" id="GO:0017004">
    <property type="term" value="P:cytochrome complex assembly"/>
    <property type="evidence" value="ECO:0007669"/>
    <property type="project" value="InterPro"/>
</dbReference>
<dbReference type="GO" id="GO:0016020">
    <property type="term" value="C:membrane"/>
    <property type="evidence" value="ECO:0007669"/>
    <property type="project" value="UniProtKB-SubCell"/>
</dbReference>
<feature type="domain" description="Cytochrome C biogenesis protein transmembrane" evidence="7">
    <location>
        <begin position="25"/>
        <end position="226"/>
    </location>
</feature>
<evidence type="ECO:0000256" key="5">
    <source>
        <dbReference type="ARBA" id="ARBA00023136"/>
    </source>
</evidence>
<accession>A0A2N3YHZ1</accession>
<evidence type="ECO:0000259" key="7">
    <source>
        <dbReference type="Pfam" id="PF02683"/>
    </source>
</evidence>
<dbReference type="InterPro" id="IPR051790">
    <property type="entry name" value="Cytochrome_c-biogenesis_DsbD"/>
</dbReference>
<evidence type="ECO:0000256" key="4">
    <source>
        <dbReference type="ARBA" id="ARBA00022989"/>
    </source>
</evidence>
<dbReference type="AlphaFoldDB" id="A0A2N3YHZ1"/>
<evidence type="ECO:0000256" key="2">
    <source>
        <dbReference type="ARBA" id="ARBA00006143"/>
    </source>
</evidence>
<evidence type="ECO:0000256" key="1">
    <source>
        <dbReference type="ARBA" id="ARBA00004141"/>
    </source>
</evidence>
<comment type="similarity">
    <text evidence="2">Belongs to the DsbD family.</text>
</comment>
<feature type="transmembrane region" description="Helical" evidence="6">
    <location>
        <begin position="74"/>
        <end position="98"/>
    </location>
</feature>
<dbReference type="OrthoDB" id="9803065at2"/>
<dbReference type="Proteomes" id="UP000233781">
    <property type="component" value="Unassembled WGS sequence"/>
</dbReference>
<gene>
    <name evidence="8" type="ORF">ATL31_1249</name>
</gene>
<protein>
    <submittedName>
        <fullName evidence="8">Cytochrome c-type biogenesis protein</fullName>
    </submittedName>
</protein>
<organism evidence="8 9">
    <name type="scientific">Phycicoccus duodecadis</name>
    <dbReference type="NCBI Taxonomy" id="173053"/>
    <lineage>
        <taxon>Bacteria</taxon>
        <taxon>Bacillati</taxon>
        <taxon>Actinomycetota</taxon>
        <taxon>Actinomycetes</taxon>
        <taxon>Micrococcales</taxon>
        <taxon>Intrasporangiaceae</taxon>
        <taxon>Phycicoccus</taxon>
    </lineage>
</organism>
<dbReference type="EMBL" id="PJNE01000001">
    <property type="protein sequence ID" value="PKW26438.1"/>
    <property type="molecule type" value="Genomic_DNA"/>
</dbReference>
<evidence type="ECO:0000256" key="6">
    <source>
        <dbReference type="SAM" id="Phobius"/>
    </source>
</evidence>
<proteinExistence type="inferred from homology"/>
<reference evidence="8 9" key="1">
    <citation type="submission" date="2017-12" db="EMBL/GenBank/DDBJ databases">
        <title>Sequencing the genomes of 1000 Actinobacteria strains.</title>
        <authorList>
            <person name="Klenk H.-P."/>
        </authorList>
    </citation>
    <scope>NUCLEOTIDE SEQUENCE [LARGE SCALE GENOMIC DNA]</scope>
    <source>
        <strain evidence="8 9">DSM 12806</strain>
    </source>
</reference>
<comment type="caution">
    <text evidence="8">The sequence shown here is derived from an EMBL/GenBank/DDBJ whole genome shotgun (WGS) entry which is preliminary data.</text>
</comment>
<feature type="transmembrane region" description="Helical" evidence="6">
    <location>
        <begin position="180"/>
        <end position="199"/>
    </location>
</feature>
<sequence>MTPAVLPALAASTGDAVTTGALPLAVAVAALAGLVSFASPCVLPLVPGFLGYVTGLTGESAQERSRGRTLTGAALFVVGFTLVFVLGSIFVTGAGRALVEHRTLLMRAGGVVVVLMGLVFLGIGTQREAKLHWRPRAGLLGAPLLGAVFALGWAPCTGPTLAAVLVMATASVDPQVGRGVALAVAYGLGLGLPFLLVAAGLDRAGRFSGWLRRHQRGIQLLGGAMLVLVGLLLLTGVWEDLNRWLQTELVAGFQVSV</sequence>
<keyword evidence="4 6" id="KW-1133">Transmembrane helix</keyword>
<dbReference type="InterPro" id="IPR003834">
    <property type="entry name" value="Cyt_c_assmbl_TM_dom"/>
</dbReference>
<feature type="transmembrane region" description="Helical" evidence="6">
    <location>
        <begin position="220"/>
        <end position="238"/>
    </location>
</feature>
<evidence type="ECO:0000313" key="9">
    <source>
        <dbReference type="Proteomes" id="UP000233781"/>
    </source>
</evidence>
<evidence type="ECO:0000256" key="3">
    <source>
        <dbReference type="ARBA" id="ARBA00022692"/>
    </source>
</evidence>
<name>A0A2N3YHZ1_9MICO</name>
<evidence type="ECO:0000313" key="8">
    <source>
        <dbReference type="EMBL" id="PKW26438.1"/>
    </source>
</evidence>
<keyword evidence="3 6" id="KW-0812">Transmembrane</keyword>
<feature type="transmembrane region" description="Helical" evidence="6">
    <location>
        <begin position="144"/>
        <end position="168"/>
    </location>
</feature>
<dbReference type="PANTHER" id="PTHR31272">
    <property type="entry name" value="CYTOCHROME C-TYPE BIOGENESIS PROTEIN HI_1454-RELATED"/>
    <property type="match status" value="1"/>
</dbReference>